<proteinExistence type="predicted"/>
<evidence type="ECO:0000313" key="4">
    <source>
        <dbReference type="Proteomes" id="UP000800092"/>
    </source>
</evidence>
<reference evidence="3" key="1">
    <citation type="journal article" date="2020" name="Stud. Mycol.">
        <title>101 Dothideomycetes genomes: a test case for predicting lifestyles and emergence of pathogens.</title>
        <authorList>
            <person name="Haridas S."/>
            <person name="Albert R."/>
            <person name="Binder M."/>
            <person name="Bloem J."/>
            <person name="Labutti K."/>
            <person name="Salamov A."/>
            <person name="Andreopoulos B."/>
            <person name="Baker S."/>
            <person name="Barry K."/>
            <person name="Bills G."/>
            <person name="Bluhm B."/>
            <person name="Cannon C."/>
            <person name="Castanera R."/>
            <person name="Culley D."/>
            <person name="Daum C."/>
            <person name="Ezra D."/>
            <person name="Gonzalez J."/>
            <person name="Henrissat B."/>
            <person name="Kuo A."/>
            <person name="Liang C."/>
            <person name="Lipzen A."/>
            <person name="Lutzoni F."/>
            <person name="Magnuson J."/>
            <person name="Mondo S."/>
            <person name="Nolan M."/>
            <person name="Ohm R."/>
            <person name="Pangilinan J."/>
            <person name="Park H.-J."/>
            <person name="Ramirez L."/>
            <person name="Alfaro M."/>
            <person name="Sun H."/>
            <person name="Tritt A."/>
            <person name="Yoshinaga Y."/>
            <person name="Zwiers L.-H."/>
            <person name="Turgeon B."/>
            <person name="Goodwin S."/>
            <person name="Spatafora J."/>
            <person name="Crous P."/>
            <person name="Grigoriev I."/>
        </authorList>
    </citation>
    <scope>NUCLEOTIDE SEQUENCE</scope>
    <source>
        <strain evidence="3">Tuck. ex Michener</strain>
    </source>
</reference>
<sequence>MRLQLQNLFAGTLLAASARAQSSIESSPCFQATIQQGGQSSNLNDPACIYHSPRELPKPSNAELTPEPQGTTAIADAPPSSTPTPSSGMPTITLGGSLPTAVTLGPSRTLPYVGGLSGSTIPGSHSVPLGSGSDTVVVTASMSSDTSGMSVTVTTPGSTETGVGSGSSVSTSGVGTETGTGTGTGTGTAGSQSMTTTVSSVSSGSVSGSSAVTGATGTAGSSATGASTAGSSMVGSSVTGSAASGSSGGGSPTGAAGTSSGSSVSSATGLARPAAEVSINGPLLSLIVAIFGSLGLL</sequence>
<organism evidence="3 4">
    <name type="scientific">Viridothelium virens</name>
    <name type="common">Speckled blister lichen</name>
    <name type="synonym">Trypethelium virens</name>
    <dbReference type="NCBI Taxonomy" id="1048519"/>
    <lineage>
        <taxon>Eukaryota</taxon>
        <taxon>Fungi</taxon>
        <taxon>Dikarya</taxon>
        <taxon>Ascomycota</taxon>
        <taxon>Pezizomycotina</taxon>
        <taxon>Dothideomycetes</taxon>
        <taxon>Dothideomycetes incertae sedis</taxon>
        <taxon>Trypetheliales</taxon>
        <taxon>Trypetheliaceae</taxon>
        <taxon>Viridothelium</taxon>
    </lineage>
</organism>
<dbReference type="EMBL" id="ML991776">
    <property type="protein sequence ID" value="KAF2238202.1"/>
    <property type="molecule type" value="Genomic_DNA"/>
</dbReference>
<name>A0A6A6HJZ1_VIRVR</name>
<evidence type="ECO:0000256" key="1">
    <source>
        <dbReference type="SAM" id="MobiDB-lite"/>
    </source>
</evidence>
<feature type="compositionally biased region" description="Gly residues" evidence="1">
    <location>
        <begin position="176"/>
        <end position="188"/>
    </location>
</feature>
<feature type="compositionally biased region" description="Low complexity" evidence="1">
    <location>
        <begin position="71"/>
        <end position="87"/>
    </location>
</feature>
<keyword evidence="4" id="KW-1185">Reference proteome</keyword>
<evidence type="ECO:0000313" key="3">
    <source>
        <dbReference type="EMBL" id="KAF2238202.1"/>
    </source>
</evidence>
<protein>
    <submittedName>
        <fullName evidence="3">Uncharacterized protein</fullName>
    </submittedName>
</protein>
<dbReference type="Proteomes" id="UP000800092">
    <property type="component" value="Unassembled WGS sequence"/>
</dbReference>
<gene>
    <name evidence="3" type="ORF">EV356DRAFT_300431</name>
</gene>
<evidence type="ECO:0000256" key="2">
    <source>
        <dbReference type="SAM" id="SignalP"/>
    </source>
</evidence>
<feature type="compositionally biased region" description="Low complexity" evidence="1">
    <location>
        <begin position="150"/>
        <end position="175"/>
    </location>
</feature>
<keyword evidence="2" id="KW-0732">Signal</keyword>
<feature type="region of interest" description="Disordered" evidence="1">
    <location>
        <begin position="52"/>
        <end position="90"/>
    </location>
</feature>
<feature type="chain" id="PRO_5025391525" evidence="2">
    <location>
        <begin position="21"/>
        <end position="297"/>
    </location>
</feature>
<feature type="region of interest" description="Disordered" evidence="1">
    <location>
        <begin position="146"/>
        <end position="266"/>
    </location>
</feature>
<feature type="compositionally biased region" description="Low complexity" evidence="1">
    <location>
        <begin position="189"/>
        <end position="245"/>
    </location>
</feature>
<feature type="compositionally biased region" description="Low complexity" evidence="1">
    <location>
        <begin position="253"/>
        <end position="266"/>
    </location>
</feature>
<feature type="signal peptide" evidence="2">
    <location>
        <begin position="1"/>
        <end position="20"/>
    </location>
</feature>
<accession>A0A6A6HJZ1</accession>
<dbReference type="AlphaFoldDB" id="A0A6A6HJZ1"/>